<comment type="caution">
    <text evidence="1">The sequence shown here is derived from an EMBL/GenBank/DDBJ whole genome shotgun (WGS) entry which is preliminary data.</text>
</comment>
<proteinExistence type="predicted"/>
<gene>
    <name evidence="1" type="ORF">PPNSA23_22390</name>
</gene>
<dbReference type="Proteomes" id="UP001628091">
    <property type="component" value="Unassembled WGS sequence"/>
</dbReference>
<evidence type="ECO:0000313" key="2">
    <source>
        <dbReference type="Proteomes" id="UP001628091"/>
    </source>
</evidence>
<protein>
    <submittedName>
        <fullName evidence="1">DUF3572 domain-containing protein</fullName>
    </submittedName>
</protein>
<accession>A0ABQ0H043</accession>
<dbReference type="Pfam" id="PF12096">
    <property type="entry name" value="DUF3572"/>
    <property type="match status" value="1"/>
</dbReference>
<organism evidence="1 2">
    <name type="scientific">Phyllobacterium phragmitis</name>
    <dbReference type="NCBI Taxonomy" id="2670329"/>
    <lineage>
        <taxon>Bacteria</taxon>
        <taxon>Pseudomonadati</taxon>
        <taxon>Pseudomonadota</taxon>
        <taxon>Alphaproteobacteria</taxon>
        <taxon>Hyphomicrobiales</taxon>
        <taxon>Phyllobacteriaceae</taxon>
        <taxon>Phyllobacterium</taxon>
    </lineage>
</organism>
<sequence>MNAVPDPMKTNMSADRAQTLAVQALSFLAQDAELLPRFLSLTGIQPGDIRTAAREPGFLAGVLQFYLAHEPTLMHFCEATGTNPTEVQRALHTLPGGDEAWDRQI</sequence>
<evidence type="ECO:0000313" key="1">
    <source>
        <dbReference type="EMBL" id="GAB1582296.1"/>
    </source>
</evidence>
<reference evidence="1 2" key="1">
    <citation type="submission" date="2024-10" db="EMBL/GenBank/DDBJ databases">
        <title>Isolation, draft genome sequencing and identification of Phyllobacterium sp. NSA23, isolated from leaf soil.</title>
        <authorList>
            <person name="Akita H."/>
        </authorList>
    </citation>
    <scope>NUCLEOTIDE SEQUENCE [LARGE SCALE GENOMIC DNA]</scope>
    <source>
        <strain evidence="1 2">NSA23</strain>
    </source>
</reference>
<dbReference type="EMBL" id="BAAFZP010000001">
    <property type="protein sequence ID" value="GAB1582296.1"/>
    <property type="molecule type" value="Genomic_DNA"/>
</dbReference>
<dbReference type="InterPro" id="IPR021955">
    <property type="entry name" value="DUF3572"/>
</dbReference>
<keyword evidence="2" id="KW-1185">Reference proteome</keyword>
<name>A0ABQ0H043_9HYPH</name>